<evidence type="ECO:0000313" key="2">
    <source>
        <dbReference type="EMBL" id="VDL97418.1"/>
    </source>
</evidence>
<gene>
    <name evidence="2" type="ORF">SSLN_LOCUS11033</name>
</gene>
<accession>A0A183T3I5</accession>
<evidence type="ECO:0000256" key="1">
    <source>
        <dbReference type="SAM" id="MobiDB-lite"/>
    </source>
</evidence>
<keyword evidence="3" id="KW-1185">Reference proteome</keyword>
<dbReference type="Proteomes" id="UP000275846">
    <property type="component" value="Unassembled WGS sequence"/>
</dbReference>
<proteinExistence type="predicted"/>
<reference evidence="2 3" key="2">
    <citation type="submission" date="2018-11" db="EMBL/GenBank/DDBJ databases">
        <authorList>
            <consortium name="Pathogen Informatics"/>
        </authorList>
    </citation>
    <scope>NUCLEOTIDE SEQUENCE [LARGE SCALE GENOMIC DNA]</scope>
    <source>
        <strain evidence="2 3">NST_G2</strain>
    </source>
</reference>
<protein>
    <submittedName>
        <fullName evidence="2 4">Uncharacterized protein</fullName>
    </submittedName>
</protein>
<dbReference type="OrthoDB" id="10438254at2759"/>
<dbReference type="AlphaFoldDB" id="A0A183T3I5"/>
<dbReference type="EMBL" id="UYSU01036245">
    <property type="protein sequence ID" value="VDL97418.1"/>
    <property type="molecule type" value="Genomic_DNA"/>
</dbReference>
<organism evidence="4">
    <name type="scientific">Schistocephalus solidus</name>
    <name type="common">Tapeworm</name>
    <dbReference type="NCBI Taxonomy" id="70667"/>
    <lineage>
        <taxon>Eukaryota</taxon>
        <taxon>Metazoa</taxon>
        <taxon>Spiralia</taxon>
        <taxon>Lophotrochozoa</taxon>
        <taxon>Platyhelminthes</taxon>
        <taxon>Cestoda</taxon>
        <taxon>Eucestoda</taxon>
        <taxon>Diphyllobothriidea</taxon>
        <taxon>Diphyllobothriidae</taxon>
        <taxon>Schistocephalus</taxon>
    </lineage>
</organism>
<evidence type="ECO:0000313" key="3">
    <source>
        <dbReference type="Proteomes" id="UP000275846"/>
    </source>
</evidence>
<reference evidence="4" key="1">
    <citation type="submission" date="2016-06" db="UniProtKB">
        <authorList>
            <consortium name="WormBaseParasite"/>
        </authorList>
    </citation>
    <scope>IDENTIFICATION</scope>
</reference>
<name>A0A183T3I5_SCHSO</name>
<feature type="region of interest" description="Disordered" evidence="1">
    <location>
        <begin position="139"/>
        <end position="166"/>
    </location>
</feature>
<dbReference type="WBParaSite" id="SSLN_0001145601-mRNA-1">
    <property type="protein sequence ID" value="SSLN_0001145601-mRNA-1"/>
    <property type="gene ID" value="SSLN_0001145601"/>
</dbReference>
<sequence length="166" mass="18819">MSFSASLAAGAAANQWNLNAPGSINYPYLRKKNSYPAVLNQTHTDFENHQHHHHAHRLSQFEGYRPPVPTICQPSNCNGPERNPSLTGFARIAPQNRPRRHIILTTERNAARMDYVNQYCENVMKQHDTLAVYSGHRPSSYIGQSNNPGSRAKDHKRWSLAETTQM</sequence>
<evidence type="ECO:0000313" key="4">
    <source>
        <dbReference type="WBParaSite" id="SSLN_0001145601-mRNA-1"/>
    </source>
</evidence>